<name>A0A0A9AHS0_ARUDO</name>
<protein>
    <submittedName>
        <fullName evidence="1">Uncharacterized protein</fullName>
    </submittedName>
</protein>
<accession>A0A0A9AHS0</accession>
<reference evidence="1" key="2">
    <citation type="journal article" date="2015" name="Data Brief">
        <title>Shoot transcriptome of the giant reed, Arundo donax.</title>
        <authorList>
            <person name="Barrero R.A."/>
            <person name="Guerrero F.D."/>
            <person name="Moolhuijzen P."/>
            <person name="Goolsby J.A."/>
            <person name="Tidwell J."/>
            <person name="Bellgard S.E."/>
            <person name="Bellgard M.I."/>
        </authorList>
    </citation>
    <scope>NUCLEOTIDE SEQUENCE</scope>
    <source>
        <tissue evidence="1">Shoot tissue taken approximately 20 cm above the soil surface</tissue>
    </source>
</reference>
<dbReference type="EMBL" id="GBRH01248467">
    <property type="protein sequence ID" value="JAD49428.1"/>
    <property type="molecule type" value="Transcribed_RNA"/>
</dbReference>
<dbReference type="AlphaFoldDB" id="A0A0A9AHS0"/>
<sequence>MHQSRIQIKTSKYCQQIKFSKIMLLQNKLLKPTNCTECRH</sequence>
<organism evidence="1">
    <name type="scientific">Arundo donax</name>
    <name type="common">Giant reed</name>
    <name type="synonym">Donax arundinaceus</name>
    <dbReference type="NCBI Taxonomy" id="35708"/>
    <lineage>
        <taxon>Eukaryota</taxon>
        <taxon>Viridiplantae</taxon>
        <taxon>Streptophyta</taxon>
        <taxon>Embryophyta</taxon>
        <taxon>Tracheophyta</taxon>
        <taxon>Spermatophyta</taxon>
        <taxon>Magnoliopsida</taxon>
        <taxon>Liliopsida</taxon>
        <taxon>Poales</taxon>
        <taxon>Poaceae</taxon>
        <taxon>PACMAD clade</taxon>
        <taxon>Arundinoideae</taxon>
        <taxon>Arundineae</taxon>
        <taxon>Arundo</taxon>
    </lineage>
</organism>
<evidence type="ECO:0000313" key="1">
    <source>
        <dbReference type="EMBL" id="JAD49428.1"/>
    </source>
</evidence>
<reference evidence="1" key="1">
    <citation type="submission" date="2014-09" db="EMBL/GenBank/DDBJ databases">
        <authorList>
            <person name="Magalhaes I.L.F."/>
            <person name="Oliveira U."/>
            <person name="Santos F.R."/>
            <person name="Vidigal T.H.D.A."/>
            <person name="Brescovit A.D."/>
            <person name="Santos A.J."/>
        </authorList>
    </citation>
    <scope>NUCLEOTIDE SEQUENCE</scope>
    <source>
        <tissue evidence="1">Shoot tissue taken approximately 20 cm above the soil surface</tissue>
    </source>
</reference>
<proteinExistence type="predicted"/>